<protein>
    <submittedName>
        <fullName evidence="17">Zona pellucida sperm-binding protein 4-like</fullName>
    </submittedName>
</protein>
<proteinExistence type="predicted"/>
<keyword evidence="8" id="KW-0472">Membrane</keyword>
<keyword evidence="2" id="KW-1003">Cell membrane</keyword>
<keyword evidence="6" id="KW-0812">Transmembrane</keyword>
<dbReference type="GO" id="GO:0035805">
    <property type="term" value="C:egg coat"/>
    <property type="evidence" value="ECO:0007669"/>
    <property type="project" value="UniProtKB-SubCell"/>
</dbReference>
<evidence type="ECO:0000256" key="10">
    <source>
        <dbReference type="ARBA" id="ARBA00023180"/>
    </source>
</evidence>
<dbReference type="Gene3D" id="2.60.40.3210">
    <property type="entry name" value="Zona pellucida, ZP-N domain"/>
    <property type="match status" value="1"/>
</dbReference>
<dbReference type="Gene3D" id="2.60.40.4100">
    <property type="entry name" value="Zona pellucida, ZP-C domain"/>
    <property type="match status" value="1"/>
</dbReference>
<evidence type="ECO:0000256" key="5">
    <source>
        <dbReference type="ARBA" id="ARBA00022685"/>
    </source>
</evidence>
<evidence type="ECO:0000259" key="16">
    <source>
        <dbReference type="PROSITE" id="PS51448"/>
    </source>
</evidence>
<evidence type="ECO:0000259" key="15">
    <source>
        <dbReference type="PROSITE" id="PS51034"/>
    </source>
</evidence>
<organism evidence="17 18">
    <name type="scientific">Hippocampus comes</name>
    <name type="common">Tiger tail seahorse</name>
    <dbReference type="NCBI Taxonomy" id="109280"/>
    <lineage>
        <taxon>Eukaryota</taxon>
        <taxon>Metazoa</taxon>
        <taxon>Chordata</taxon>
        <taxon>Craniata</taxon>
        <taxon>Vertebrata</taxon>
        <taxon>Euteleostomi</taxon>
        <taxon>Actinopterygii</taxon>
        <taxon>Neopterygii</taxon>
        <taxon>Teleostei</taxon>
        <taxon>Neoteleostei</taxon>
        <taxon>Acanthomorphata</taxon>
        <taxon>Syngnathiaria</taxon>
        <taxon>Syngnathiformes</taxon>
        <taxon>Syngnathoidei</taxon>
        <taxon>Syngnathidae</taxon>
        <taxon>Hippocampus</taxon>
    </lineage>
</organism>
<dbReference type="Pfam" id="PF23344">
    <property type="entry name" value="ZP-N"/>
    <property type="match status" value="1"/>
</dbReference>
<dbReference type="CDD" id="cd00111">
    <property type="entry name" value="Trefoil"/>
    <property type="match status" value="1"/>
</dbReference>
<dbReference type="Pfam" id="PF00088">
    <property type="entry name" value="Trefoil"/>
    <property type="match status" value="1"/>
</dbReference>
<dbReference type="AlphaFoldDB" id="A0A3Q2Z262"/>
<dbReference type="InterPro" id="IPR001507">
    <property type="entry name" value="ZP_dom"/>
</dbReference>
<dbReference type="SMART" id="SM00018">
    <property type="entry name" value="PD"/>
    <property type="match status" value="1"/>
</dbReference>
<comment type="caution">
    <text evidence="13">Lacks conserved residue(s) required for the propagation of feature annotation.</text>
</comment>
<dbReference type="InterPro" id="IPR000519">
    <property type="entry name" value="P_trefoil_dom"/>
</dbReference>
<dbReference type="InterPro" id="IPR042235">
    <property type="entry name" value="ZP-C_dom"/>
</dbReference>
<dbReference type="SUPFAM" id="SSF57492">
    <property type="entry name" value="Trefoil"/>
    <property type="match status" value="1"/>
</dbReference>
<dbReference type="Ensembl" id="ENSHCOT00000020206.1">
    <property type="protein sequence ID" value="ENSHCOP00000025725.1"/>
    <property type="gene ID" value="ENSHCOG00000016129.1"/>
</dbReference>
<dbReference type="GO" id="GO:0005886">
    <property type="term" value="C:plasma membrane"/>
    <property type="evidence" value="ECO:0007669"/>
    <property type="project" value="UniProtKB-SubCell"/>
</dbReference>
<dbReference type="GO" id="GO:0060468">
    <property type="term" value="P:prevention of polyspermy"/>
    <property type="evidence" value="ECO:0007669"/>
    <property type="project" value="TreeGrafter"/>
</dbReference>
<dbReference type="PROSITE" id="PS51448">
    <property type="entry name" value="P_TREFOIL_2"/>
    <property type="match status" value="1"/>
</dbReference>
<evidence type="ECO:0000256" key="14">
    <source>
        <dbReference type="SAM" id="MobiDB-lite"/>
    </source>
</evidence>
<evidence type="ECO:0000256" key="6">
    <source>
        <dbReference type="ARBA" id="ARBA00022692"/>
    </source>
</evidence>
<accession>A0A3Q2Z262</accession>
<dbReference type="InterPro" id="IPR055355">
    <property type="entry name" value="ZP-C"/>
</dbReference>
<keyword evidence="3" id="KW-0964">Secreted</keyword>
<dbReference type="InterPro" id="IPR051148">
    <property type="entry name" value="Zona_Pellucida_Domain_gp"/>
</dbReference>
<evidence type="ECO:0000256" key="13">
    <source>
        <dbReference type="PROSITE-ProRule" id="PRU00779"/>
    </source>
</evidence>
<keyword evidence="5" id="KW-0165">Cleavage on pair of basic residues</keyword>
<reference evidence="17" key="2">
    <citation type="submission" date="2025-09" db="UniProtKB">
        <authorList>
            <consortium name="Ensembl"/>
        </authorList>
    </citation>
    <scope>IDENTIFICATION</scope>
</reference>
<evidence type="ECO:0000256" key="2">
    <source>
        <dbReference type="ARBA" id="ARBA00022475"/>
    </source>
</evidence>
<dbReference type="PROSITE" id="PS51034">
    <property type="entry name" value="ZP_2"/>
    <property type="match status" value="1"/>
</dbReference>
<evidence type="ECO:0000256" key="7">
    <source>
        <dbReference type="ARBA" id="ARBA00022989"/>
    </source>
</evidence>
<keyword evidence="18" id="KW-1185">Reference proteome</keyword>
<evidence type="ECO:0000256" key="11">
    <source>
        <dbReference type="ARBA" id="ARBA00023279"/>
    </source>
</evidence>
<dbReference type="Gene3D" id="4.10.110.10">
    <property type="entry name" value="Spasmolytic Protein, domain 1"/>
    <property type="match status" value="1"/>
</dbReference>
<evidence type="ECO:0000256" key="4">
    <source>
        <dbReference type="ARBA" id="ARBA00022530"/>
    </source>
</evidence>
<dbReference type="InterPro" id="IPR055356">
    <property type="entry name" value="ZP-N"/>
</dbReference>
<dbReference type="Proteomes" id="UP000264820">
    <property type="component" value="Unplaced"/>
</dbReference>
<dbReference type="Pfam" id="PF00100">
    <property type="entry name" value="Zona_pellucida"/>
    <property type="match status" value="1"/>
</dbReference>
<dbReference type="PANTHER" id="PTHR23343">
    <property type="entry name" value="ZONA PELLUCIDA SPERM-BINDING PROTEIN"/>
    <property type="match status" value="1"/>
</dbReference>
<evidence type="ECO:0000256" key="1">
    <source>
        <dbReference type="ARBA" id="ARBA00004251"/>
    </source>
</evidence>
<feature type="domain" description="ZP" evidence="15">
    <location>
        <begin position="298"/>
        <end position="564"/>
    </location>
</feature>
<keyword evidence="7" id="KW-1133">Transmembrane helix</keyword>
<dbReference type="InterPro" id="IPR044913">
    <property type="entry name" value="P_trefoil_dom_sf"/>
</dbReference>
<evidence type="ECO:0000256" key="9">
    <source>
        <dbReference type="ARBA" id="ARBA00023157"/>
    </source>
</evidence>
<evidence type="ECO:0000256" key="8">
    <source>
        <dbReference type="ARBA" id="ARBA00023136"/>
    </source>
</evidence>
<name>A0A3Q2Z262_HIPCM</name>
<dbReference type="GO" id="GO:0007339">
    <property type="term" value="P:binding of sperm to zona pellucida"/>
    <property type="evidence" value="ECO:0007669"/>
    <property type="project" value="TreeGrafter"/>
</dbReference>
<dbReference type="GO" id="GO:0035804">
    <property type="term" value="F:structural constituent of egg coat"/>
    <property type="evidence" value="ECO:0007669"/>
    <property type="project" value="TreeGrafter"/>
</dbReference>
<keyword evidence="9 13" id="KW-1015">Disulfide bond</keyword>
<sequence>MALSWGVLVSGWEQDHESSLSEELKPESGTLDDDDGGAKRQGCKDSAGSRLFSTGVQMAHLWLLMALSWGVLVSGWEQDHVSSLSETLKPETGTWEDDDGSGSEYNEGAFTDFEEVETLEPDPGKRDGATPVATQEETIEPSLRIWTSTTEPSHSGFRVTCDDEGFRIILPASQFRDVKENALKWLSTVVDFFTWSVCVYKNSFSINTDSYSLQLLYEDELGETRVTTVMCHTGRESTPGPIPRSGIPPGTPASRCQCAVAPEERLPCGHSGILPFNCEAMGCCVNPTRDKCFYPMDECTVDLHFVFIIRSTYASLPVDPTQLVIPGTDCKPVVVNADFAIFKFKVSECGTRTYDIGMTRFYLAEVQTLVRALNLKYGIITRTDPLRFLVECRYSLAAHDQQPFASAGYMVKIPSRSLPTAIPSDGLYGVQLRIATDETFSSFLPSFPTLRYILGKPVYLELRLLSPKPDATILVKYCLAFPRSAKNALVLVYEGCANPHDPNVAILQISNLPQNRHQRHFEVKVFQFMDVKTKRYLNEQINFMCSSEVCRSDEKTCEERCFDGKVRF</sequence>
<feature type="disulfide bond" evidence="13">
    <location>
        <begin position="268"/>
        <end position="283"/>
    </location>
</feature>
<evidence type="ECO:0000256" key="12">
    <source>
        <dbReference type="ARBA" id="ARBA00024183"/>
    </source>
</evidence>
<dbReference type="GO" id="GO:0032190">
    <property type="term" value="F:acrosin binding"/>
    <property type="evidence" value="ECO:0007669"/>
    <property type="project" value="TreeGrafter"/>
</dbReference>
<keyword evidence="10" id="KW-0325">Glycoprotein</keyword>
<feature type="region of interest" description="Disordered" evidence="14">
    <location>
        <begin position="15"/>
        <end position="47"/>
    </location>
</feature>
<evidence type="ECO:0000256" key="3">
    <source>
        <dbReference type="ARBA" id="ARBA00022525"/>
    </source>
</evidence>
<dbReference type="SMART" id="SM00241">
    <property type="entry name" value="ZP"/>
    <property type="match status" value="1"/>
</dbReference>
<evidence type="ECO:0000313" key="17">
    <source>
        <dbReference type="Ensembl" id="ENSHCOP00000025725.1"/>
    </source>
</evidence>
<feature type="region of interest" description="Disordered" evidence="14">
    <location>
        <begin position="83"/>
        <end position="107"/>
    </location>
</feature>
<reference evidence="17" key="1">
    <citation type="submission" date="2025-08" db="UniProtKB">
        <authorList>
            <consortium name="Ensembl"/>
        </authorList>
    </citation>
    <scope>IDENTIFICATION</scope>
</reference>
<comment type="subcellular location">
    <subcellularLocation>
        <location evidence="1">Cell membrane</location>
        <topology evidence="1">Single-pass type I membrane protein</topology>
    </subcellularLocation>
    <subcellularLocation>
        <location evidence="12">Zona pellucida</location>
    </subcellularLocation>
</comment>
<feature type="compositionally biased region" description="Basic and acidic residues" evidence="14">
    <location>
        <begin position="15"/>
        <end position="26"/>
    </location>
</feature>
<feature type="domain" description="P-type" evidence="16">
    <location>
        <begin position="254"/>
        <end position="296"/>
    </location>
</feature>
<evidence type="ECO:0000313" key="18">
    <source>
        <dbReference type="Proteomes" id="UP000264820"/>
    </source>
</evidence>
<dbReference type="PANTHER" id="PTHR23343:SF117">
    <property type="entry name" value="ZONA PELLUCIDA SPERM-BINDING PROTEIN 4-LIKE ISOFORM X1"/>
    <property type="match status" value="1"/>
</dbReference>
<dbReference type="GeneTree" id="ENSGT00940000163253"/>
<keyword evidence="4" id="KW-0272">Extracellular matrix</keyword>
<keyword evidence="11" id="KW-0278">Fertilization</keyword>